<dbReference type="InterPro" id="IPR025855">
    <property type="entry name" value="Replic_Relax"/>
</dbReference>
<proteinExistence type="predicted"/>
<evidence type="ECO:0000313" key="1">
    <source>
        <dbReference type="EMBL" id="MXG88436.1"/>
    </source>
</evidence>
<reference evidence="1 2" key="1">
    <citation type="submission" date="2019-12" db="EMBL/GenBank/DDBJ databases">
        <authorList>
            <person name="Kun Z."/>
        </authorList>
    </citation>
    <scope>NUCLEOTIDE SEQUENCE [LARGE SCALE GENOMIC DNA]</scope>
    <source>
        <strain evidence="1 2">YIM 123512</strain>
    </source>
</reference>
<sequence>MSRLDVNTLKGQLLERDYDLLRSVDQYRLLTTKHLQRLHFDAAHPTPLAAARACSRSLVRLKDLGVLRSLDRRIGGVRAGSAGFVWFLGPAGDRLLTALHDEASGRRRNYREPSRHFVDHTLAVTELAVQAIEAGRTGAMEVLNIETEPASWQQSLSPHGTRAWLKPDLRLVTVTAEEEFHYFIESDLASEHLPVIVRQCEAYEAFRASGRYQAAHGLFPAVLWVVPTEARAAALRAAVRRTRAKPGRGLPQSSERRLDPQLFTVCTADEYAAVIRGDHLPINPPGGQEGEAP</sequence>
<keyword evidence="2" id="KW-1185">Reference proteome</keyword>
<evidence type="ECO:0008006" key="3">
    <source>
        <dbReference type="Google" id="ProtNLM"/>
    </source>
</evidence>
<dbReference type="EMBL" id="WUEK01000001">
    <property type="protein sequence ID" value="MXG88436.1"/>
    <property type="molecule type" value="Genomic_DNA"/>
</dbReference>
<dbReference type="RefSeq" id="WP_160874809.1">
    <property type="nucleotide sequence ID" value="NZ_WUEK01000001.1"/>
</dbReference>
<name>A0A6L7ESB4_9ACTN</name>
<dbReference type="Proteomes" id="UP000473325">
    <property type="component" value="Unassembled WGS sequence"/>
</dbReference>
<dbReference type="AlphaFoldDB" id="A0A6L7ESB4"/>
<gene>
    <name evidence="1" type="ORF">GRQ65_02595</name>
</gene>
<evidence type="ECO:0000313" key="2">
    <source>
        <dbReference type="Proteomes" id="UP000473325"/>
    </source>
</evidence>
<organism evidence="1 2">
    <name type="scientific">Nocardioides flavescens</name>
    <dbReference type="NCBI Taxonomy" id="2691959"/>
    <lineage>
        <taxon>Bacteria</taxon>
        <taxon>Bacillati</taxon>
        <taxon>Actinomycetota</taxon>
        <taxon>Actinomycetes</taxon>
        <taxon>Propionibacteriales</taxon>
        <taxon>Nocardioidaceae</taxon>
        <taxon>Nocardioides</taxon>
    </lineage>
</organism>
<comment type="caution">
    <text evidence="1">The sequence shown here is derived from an EMBL/GenBank/DDBJ whole genome shotgun (WGS) entry which is preliminary data.</text>
</comment>
<dbReference type="Pfam" id="PF13814">
    <property type="entry name" value="Replic_Relax"/>
    <property type="match status" value="1"/>
</dbReference>
<accession>A0A6L7ESB4</accession>
<protein>
    <recommendedName>
        <fullName evidence="3">Replication-relaxation</fullName>
    </recommendedName>
</protein>